<dbReference type="Proteomes" id="UP001249851">
    <property type="component" value="Unassembled WGS sequence"/>
</dbReference>
<dbReference type="AlphaFoldDB" id="A0AAD9UVT8"/>
<reference evidence="1" key="1">
    <citation type="journal article" date="2023" name="G3 (Bethesda)">
        <title>Whole genome assembly and annotation of the endangered Caribbean coral Acropora cervicornis.</title>
        <authorList>
            <person name="Selwyn J.D."/>
            <person name="Vollmer S.V."/>
        </authorList>
    </citation>
    <scope>NUCLEOTIDE SEQUENCE</scope>
    <source>
        <strain evidence="1">K2</strain>
    </source>
</reference>
<protein>
    <submittedName>
        <fullName evidence="1">Uncharacterized protein</fullName>
    </submittedName>
</protein>
<comment type="caution">
    <text evidence="1">The sequence shown here is derived from an EMBL/GenBank/DDBJ whole genome shotgun (WGS) entry which is preliminary data.</text>
</comment>
<organism evidence="1 2">
    <name type="scientific">Acropora cervicornis</name>
    <name type="common">Staghorn coral</name>
    <dbReference type="NCBI Taxonomy" id="6130"/>
    <lineage>
        <taxon>Eukaryota</taxon>
        <taxon>Metazoa</taxon>
        <taxon>Cnidaria</taxon>
        <taxon>Anthozoa</taxon>
        <taxon>Hexacorallia</taxon>
        <taxon>Scleractinia</taxon>
        <taxon>Astrocoeniina</taxon>
        <taxon>Acroporidae</taxon>
        <taxon>Acropora</taxon>
    </lineage>
</organism>
<name>A0AAD9UVT8_ACRCE</name>
<evidence type="ECO:0000313" key="2">
    <source>
        <dbReference type="Proteomes" id="UP001249851"/>
    </source>
</evidence>
<proteinExistence type="predicted"/>
<dbReference type="EMBL" id="JARQWQ010000092">
    <property type="protein sequence ID" value="KAK2551866.1"/>
    <property type="molecule type" value="Genomic_DNA"/>
</dbReference>
<keyword evidence="2" id="KW-1185">Reference proteome</keyword>
<gene>
    <name evidence="1" type="ORF">P5673_027106</name>
</gene>
<reference evidence="1" key="2">
    <citation type="journal article" date="2023" name="Science">
        <title>Genomic signatures of disease resistance in endangered staghorn corals.</title>
        <authorList>
            <person name="Vollmer S.V."/>
            <person name="Selwyn J.D."/>
            <person name="Despard B.A."/>
            <person name="Roesel C.L."/>
        </authorList>
    </citation>
    <scope>NUCLEOTIDE SEQUENCE</scope>
    <source>
        <strain evidence="1">K2</strain>
    </source>
</reference>
<sequence>MAVEEAGTRVNLSMQEWYNSPYPTTTTFRPHSARIAILKQCRKFSDDVLFNQTFDYPLNPTNYLMSGSFIVIQLIVAVEDEGTSEIWACDTSPDVDQMVMTGDGMFRIVAKVMPNAHIFSSKLDFKGKQLPAFAGNLTFWLPVKSERPLFYTTKIQLLHGISDYHHKVLDEHTFWSIRTHDLGTNPRDFQSGRTIFEVEKPIPKIKLQGQYNKFLLDKQNFVERYGGIARFKDLVLTVRLEEAIMNFGQNKMDDCQAICQDVCDYLTRHNSGNWPFLLTKAFYIISAIYRQAGQFDKADEYMEWSCECAERAVLNEETAVNRYNAAALLAEKSAAVGITPAEELLAERLFEEVCGFWTQQKENESMRCVNRTLNRSILFLLKASRTKFPDMRKPVSRASLGKAWETIWKCERDLMSQCPKRLKATFLIAKADYFIRKATMEGSDIVQQQRREDFLSALTVLQSTIQICHDLRMQTEIEGIRDRTRNIEALSAHGLQWLNVAEPADAVVAAEIRNQPVERSTSDIDDLINMLLLQEEEQNRRSAHQCTE</sequence>
<evidence type="ECO:0000313" key="1">
    <source>
        <dbReference type="EMBL" id="KAK2551866.1"/>
    </source>
</evidence>
<accession>A0AAD9UVT8</accession>